<feature type="region of interest" description="Disordered" evidence="14">
    <location>
        <begin position="669"/>
        <end position="694"/>
    </location>
</feature>
<dbReference type="FunFam" id="3.40.250.10:FF:000096">
    <property type="entry name" value="Adenylyltransferase and sulfurtransferase uba4"/>
    <property type="match status" value="1"/>
</dbReference>
<dbReference type="Pfam" id="PF00899">
    <property type="entry name" value="ThiF"/>
    <property type="match status" value="1"/>
</dbReference>
<keyword evidence="6" id="KW-0479">Metal-binding</keyword>
<evidence type="ECO:0000256" key="3">
    <source>
        <dbReference type="ARBA" id="ARBA00022679"/>
    </source>
</evidence>
<evidence type="ECO:0000256" key="8">
    <source>
        <dbReference type="ARBA" id="ARBA00022786"/>
    </source>
</evidence>
<evidence type="ECO:0000256" key="12">
    <source>
        <dbReference type="ARBA" id="ARBA00023268"/>
    </source>
</evidence>
<reference evidence="16 17" key="1">
    <citation type="journal article" date="2016" name="Genome Biol. Evol.">
        <title>Draft genome sequence of an aflatoxigenic Aspergillus species, A. bombycis.</title>
        <authorList>
            <person name="Moore G.G."/>
            <person name="Mack B.M."/>
            <person name="Beltz S.B."/>
            <person name="Gilbert M.K."/>
        </authorList>
    </citation>
    <scope>NUCLEOTIDE SEQUENCE [LARGE SCALE GENOMIC DNA]</scope>
    <source>
        <strain evidence="17">NRRL 26010</strain>
    </source>
</reference>
<dbReference type="GO" id="GO:0046872">
    <property type="term" value="F:metal ion binding"/>
    <property type="evidence" value="ECO:0007669"/>
    <property type="project" value="UniProtKB-KW"/>
</dbReference>
<evidence type="ECO:0000256" key="4">
    <source>
        <dbReference type="ARBA" id="ARBA00022694"/>
    </source>
</evidence>
<dbReference type="GO" id="GO:0006777">
    <property type="term" value="P:Mo-molybdopterin cofactor biosynthetic process"/>
    <property type="evidence" value="ECO:0007669"/>
    <property type="project" value="UniProtKB-KW"/>
</dbReference>
<dbReference type="GO" id="GO:0016783">
    <property type="term" value="F:sulfurtransferase activity"/>
    <property type="evidence" value="ECO:0007669"/>
    <property type="project" value="InterPro"/>
</dbReference>
<dbReference type="GO" id="GO:0070566">
    <property type="term" value="F:adenylyltransferase activity"/>
    <property type="evidence" value="ECO:0007669"/>
    <property type="project" value="InterPro"/>
</dbReference>
<keyword evidence="11" id="KW-0501">Molybdenum cofactor biosynthesis</keyword>
<name>A0A1F7ZNB2_9EURO</name>
<evidence type="ECO:0000259" key="15">
    <source>
        <dbReference type="PROSITE" id="PS50206"/>
    </source>
</evidence>
<dbReference type="Pfam" id="PF00581">
    <property type="entry name" value="Rhodanese"/>
    <property type="match status" value="1"/>
</dbReference>
<dbReference type="STRING" id="109264.A0A1F7ZNB2"/>
<sequence length="1130" mass="122398">CSENKGPVYLLGTVNAPLSNSYIRREKFILTKYPNFTFLVSFNPSPFGLLATMLFYRAVGGLLCLLDVCVTVSAFTCAYPPLIHATRDDLAGDIRANCYSSVDLVKAYVARINEVNSTLRPILEVNPDALRDAEVLDGERQDGSSRGELHGMPILVKDSIGTAGKMQTTAGSYSLYGSRVREDATVVRRLKDYGAIILGKTSMSEWMNFRSSNTSSGWSPRGGQTLGAYHPMQDPEGSSSGSAVAVDLGLAMAALGTETMGSILFPSGVNNIVGIKPTVGLTSRYGVIPISEREDTIGPMARTVRDAAWVLEAIAGRDERDNYTLASPYPSVPSYANACQLDGLQGKRIGIPRNVLASLAMGSQGPAVLSAFEAAVAILTQAGATIVQDANFTAWEEFPNSKSVIQVLNADFISNIESYLSKLETNPNSIHTLQDLRTYTQSDPREEYPRRDTTQWDIALAVGINNTSPEFWLMCQNNLRLGGEGGVLGALTRHKLDAVILPTSLAAYVPSVVGTPVITVPLGAYPNGTRTVYNKFGNLVQVAENIPFGISFLGAHWSERTLIGMAYAFEQRTLFRQKLRHYIEPHTEIVGRLEGGDDGFECSRSMAPYKLGKTTDISRWRNCLSFNPLNPYRLEMGHIEDTCASLRAQIAATEAQLAGLKRELESAEQAAIKARTQDAPNPTTTASTQSSEKRKWPLLDEEYRRYGRQMIVPQVGLQGQLKLRSAKVLIVGAGGLGCPAAQYLAGAGVGTLGLVDGDTVESSNLHRQVLHRSKNVGKFKVDSAIESLRDLNPHPTYIAHRAHLAPQDAADIFKNYDLILDCTDNPATRYLISDTAVLLGKPLVSASALRTEGQLMVLNNPPRPAGDKTGGPCYRCVFPRPPPANSILSCADGGIIGPVVGTMGVLQAVEAIKVITAADEEVKPPSLHIFSAYSSPLFRTIKLRSRRPNCAVCSAEASVTLETVKSGSTDYVFFCGSVSPEKLLLPEERISPLEYQTKHPLADSTEAIETVSKGPTIIDVREKVQFDICSLENSINIPISSILSSTTKAAQNGEVANGSNPLPPWLPADIASSDSIDPIYVVCRLGNDSQIAVKRLKELGLDRGGERVVADIRGGLRAWREQVDPEWPEY</sequence>
<dbReference type="InterPro" id="IPR023631">
    <property type="entry name" value="Amidase_dom"/>
</dbReference>
<keyword evidence="2" id="KW-0963">Cytoplasm</keyword>
<gene>
    <name evidence="16" type="ORF">ABOM_010341</name>
</gene>
<dbReference type="GeneID" id="34453731"/>
<evidence type="ECO:0000256" key="10">
    <source>
        <dbReference type="ARBA" id="ARBA00022840"/>
    </source>
</evidence>
<keyword evidence="5" id="KW-0548">Nucleotidyltransferase</keyword>
<organism evidence="16 17">
    <name type="scientific">Aspergillus bombycis</name>
    <dbReference type="NCBI Taxonomy" id="109264"/>
    <lineage>
        <taxon>Eukaryota</taxon>
        <taxon>Fungi</taxon>
        <taxon>Dikarya</taxon>
        <taxon>Ascomycota</taxon>
        <taxon>Pezizomycotina</taxon>
        <taxon>Eurotiomycetes</taxon>
        <taxon>Eurotiomycetidae</taxon>
        <taxon>Eurotiales</taxon>
        <taxon>Aspergillaceae</taxon>
        <taxon>Aspergillus</taxon>
    </lineage>
</organism>
<dbReference type="InterPro" id="IPR036928">
    <property type="entry name" value="AS_sf"/>
</dbReference>
<comment type="subcellular location">
    <subcellularLocation>
        <location evidence="1">Cytoplasm</location>
        <location evidence="1">Cytosol</location>
    </subcellularLocation>
</comment>
<proteinExistence type="inferred from homology"/>
<feature type="domain" description="Rhodanese" evidence="15">
    <location>
        <begin position="1011"/>
        <end position="1128"/>
    </location>
</feature>
<dbReference type="PANTHER" id="PTHR42678:SF34">
    <property type="entry name" value="OS04G0183300 PROTEIN"/>
    <property type="match status" value="1"/>
</dbReference>
<dbReference type="CDD" id="cd00757">
    <property type="entry name" value="ThiF_MoeB_HesA_family"/>
    <property type="match status" value="1"/>
</dbReference>
<evidence type="ECO:0000256" key="7">
    <source>
        <dbReference type="ARBA" id="ARBA00022741"/>
    </source>
</evidence>
<evidence type="ECO:0000256" key="5">
    <source>
        <dbReference type="ARBA" id="ARBA00022695"/>
    </source>
</evidence>
<feature type="compositionally biased region" description="Polar residues" evidence="14">
    <location>
        <begin position="678"/>
        <end position="690"/>
    </location>
</feature>
<evidence type="ECO:0000313" key="16">
    <source>
        <dbReference type="EMBL" id="OGM40940.1"/>
    </source>
</evidence>
<keyword evidence="10" id="KW-0067">ATP-binding</keyword>
<evidence type="ECO:0000256" key="13">
    <source>
        <dbReference type="ARBA" id="ARBA00043893"/>
    </source>
</evidence>
<accession>A0A1F7ZNB2</accession>
<comment type="function">
    <text evidence="13">Plays a central role in 2-thiolation of mcm(5)S(2)U at tRNA wobble positions of cytosolic tRNA(Lys), tRNA(Glu) and tRNA(Gln). Also essential during biosynthesis of the molybdenum cofactor. Acts by mediating the C-terminal thiocarboxylation of sulfur carriers urm1 and mocs2a. Its N-terminus first activates urm1 and mocs2a as acyl-adenylates (-COAMP), then the persulfide sulfur on the catalytic cysteine is transferred to urm1 and mocs2a to form thiocarboxylation (-COSH) of their C-terminus. The reaction probably involves hydrogen sulfide that is generated from the persulfide intermediate and that acts as a nucleophile towards urm1 and mocs2a. Subsequently, a transient disulfide bond is formed. Does not use thiosulfate as sulfur donor; nfs1 probably acting as a sulfur donor for thiocarboxylation reactions.</text>
</comment>
<dbReference type="Proteomes" id="UP000179179">
    <property type="component" value="Unassembled WGS sequence"/>
</dbReference>
<feature type="non-terminal residue" evidence="16">
    <location>
        <position position="1"/>
    </location>
</feature>
<dbReference type="Pfam" id="PF01425">
    <property type="entry name" value="Amidase"/>
    <property type="match status" value="1"/>
</dbReference>
<dbReference type="SMART" id="SM00450">
    <property type="entry name" value="RHOD"/>
    <property type="match status" value="1"/>
</dbReference>
<keyword evidence="17" id="KW-1185">Reference proteome</keyword>
<dbReference type="SUPFAM" id="SSF75304">
    <property type="entry name" value="Amidase signature (AS) enzymes"/>
    <property type="match status" value="1"/>
</dbReference>
<evidence type="ECO:0000256" key="9">
    <source>
        <dbReference type="ARBA" id="ARBA00022833"/>
    </source>
</evidence>
<dbReference type="InterPro" id="IPR035985">
    <property type="entry name" value="Ubiquitin-activating_enz"/>
</dbReference>
<evidence type="ECO:0000256" key="1">
    <source>
        <dbReference type="ARBA" id="ARBA00004514"/>
    </source>
</evidence>
<dbReference type="PANTHER" id="PTHR42678">
    <property type="entry name" value="AMIDASE"/>
    <property type="match status" value="1"/>
</dbReference>
<dbReference type="SUPFAM" id="SSF69572">
    <property type="entry name" value="Activating enzymes of the ubiquitin-like proteins"/>
    <property type="match status" value="1"/>
</dbReference>
<dbReference type="Gene3D" id="3.40.50.720">
    <property type="entry name" value="NAD(P)-binding Rossmann-like Domain"/>
    <property type="match status" value="1"/>
</dbReference>
<dbReference type="EMBL" id="LYCR01000126">
    <property type="protein sequence ID" value="OGM40940.1"/>
    <property type="molecule type" value="Genomic_DNA"/>
</dbReference>
<dbReference type="InterPro" id="IPR001763">
    <property type="entry name" value="Rhodanese-like_dom"/>
</dbReference>
<dbReference type="HAMAP" id="MF_03049">
    <property type="entry name" value="MOCS3_Uba4"/>
    <property type="match status" value="1"/>
</dbReference>
<keyword evidence="3" id="KW-0808">Transferase</keyword>
<dbReference type="InterPro" id="IPR000594">
    <property type="entry name" value="ThiF_NAD_FAD-bd"/>
</dbReference>
<dbReference type="AlphaFoldDB" id="A0A1F7ZNB2"/>
<dbReference type="Gene3D" id="3.40.250.10">
    <property type="entry name" value="Rhodanese-like domain"/>
    <property type="match status" value="1"/>
</dbReference>
<dbReference type="GO" id="GO:0008641">
    <property type="term" value="F:ubiquitin-like modifier activating enzyme activity"/>
    <property type="evidence" value="ECO:0007669"/>
    <property type="project" value="InterPro"/>
</dbReference>
<dbReference type="OrthoDB" id="566138at2759"/>
<evidence type="ECO:0000256" key="2">
    <source>
        <dbReference type="ARBA" id="ARBA00022490"/>
    </source>
</evidence>
<evidence type="ECO:0000256" key="11">
    <source>
        <dbReference type="ARBA" id="ARBA00023150"/>
    </source>
</evidence>
<keyword evidence="7" id="KW-0547">Nucleotide-binding</keyword>
<dbReference type="RefSeq" id="XP_022384657.1">
    <property type="nucleotide sequence ID" value="XM_022537469.1"/>
</dbReference>
<dbReference type="InterPro" id="IPR036873">
    <property type="entry name" value="Rhodanese-like_dom_sf"/>
</dbReference>
<evidence type="ECO:0000256" key="6">
    <source>
        <dbReference type="ARBA" id="ARBA00022723"/>
    </source>
</evidence>
<dbReference type="GO" id="GO:0005524">
    <property type="term" value="F:ATP binding"/>
    <property type="evidence" value="ECO:0007669"/>
    <property type="project" value="UniProtKB-KW"/>
</dbReference>
<dbReference type="PROSITE" id="PS50206">
    <property type="entry name" value="RHODANESE_3"/>
    <property type="match status" value="1"/>
</dbReference>
<evidence type="ECO:0000313" key="17">
    <source>
        <dbReference type="Proteomes" id="UP000179179"/>
    </source>
</evidence>
<protein>
    <submittedName>
        <fullName evidence="16">Putative molybdenum cofactor biosynthetic protein (CnxF)</fullName>
    </submittedName>
</protein>
<dbReference type="GO" id="GO:0002143">
    <property type="term" value="P:tRNA wobble position uridine thiolation"/>
    <property type="evidence" value="ECO:0007669"/>
    <property type="project" value="InterPro"/>
</dbReference>
<keyword evidence="9" id="KW-0862">Zinc</keyword>
<comment type="caution">
    <text evidence="16">The sequence shown here is derived from an EMBL/GenBank/DDBJ whole genome shotgun (WGS) entry which is preliminary data.</text>
</comment>
<keyword evidence="4" id="KW-0819">tRNA processing</keyword>
<keyword evidence="8" id="KW-0833">Ubl conjugation pathway</keyword>
<dbReference type="FunFam" id="3.40.50.720:FF:000033">
    <property type="entry name" value="Adenylyltransferase and sulfurtransferase MOCS3"/>
    <property type="match status" value="1"/>
</dbReference>
<evidence type="ECO:0000256" key="14">
    <source>
        <dbReference type="SAM" id="MobiDB-lite"/>
    </source>
</evidence>
<dbReference type="Gene3D" id="3.90.1300.10">
    <property type="entry name" value="Amidase signature (AS) domain"/>
    <property type="match status" value="1"/>
</dbReference>
<keyword evidence="12" id="KW-0511">Multifunctional enzyme</keyword>
<dbReference type="GO" id="GO:0005829">
    <property type="term" value="C:cytosol"/>
    <property type="evidence" value="ECO:0007669"/>
    <property type="project" value="UniProtKB-SubCell"/>
</dbReference>
<dbReference type="InterPro" id="IPR028885">
    <property type="entry name" value="MOCS3/Uba4"/>
</dbReference>